<feature type="region of interest" description="Disordered" evidence="1">
    <location>
        <begin position="1"/>
        <end position="20"/>
    </location>
</feature>
<evidence type="ECO:0000313" key="4">
    <source>
        <dbReference type="Proteomes" id="UP000467840"/>
    </source>
</evidence>
<feature type="domain" description="HMA" evidence="2">
    <location>
        <begin position="1"/>
        <end position="65"/>
    </location>
</feature>
<dbReference type="AlphaFoldDB" id="A0A6A6L2P4"/>
<evidence type="ECO:0000256" key="1">
    <source>
        <dbReference type="SAM" id="MobiDB-lite"/>
    </source>
</evidence>
<reference evidence="3 4" key="1">
    <citation type="journal article" date="2020" name="Mol. Plant">
        <title>The Chromosome-Based Rubber Tree Genome Provides New Insights into Spurge Genome Evolution and Rubber Biosynthesis.</title>
        <authorList>
            <person name="Liu J."/>
            <person name="Shi C."/>
            <person name="Shi C.C."/>
            <person name="Li W."/>
            <person name="Zhang Q.J."/>
            <person name="Zhang Y."/>
            <person name="Li K."/>
            <person name="Lu H.F."/>
            <person name="Shi C."/>
            <person name="Zhu S.T."/>
            <person name="Xiao Z.Y."/>
            <person name="Nan H."/>
            <person name="Yue Y."/>
            <person name="Zhu X.G."/>
            <person name="Wu Y."/>
            <person name="Hong X.N."/>
            <person name="Fan G.Y."/>
            <person name="Tong Y."/>
            <person name="Zhang D."/>
            <person name="Mao C.L."/>
            <person name="Liu Y.L."/>
            <person name="Hao S.J."/>
            <person name="Liu W.Q."/>
            <person name="Lv M.Q."/>
            <person name="Zhang H.B."/>
            <person name="Liu Y."/>
            <person name="Hu-Tang G.R."/>
            <person name="Wang J.P."/>
            <person name="Wang J.H."/>
            <person name="Sun Y.H."/>
            <person name="Ni S.B."/>
            <person name="Chen W.B."/>
            <person name="Zhang X.C."/>
            <person name="Jiao Y.N."/>
            <person name="Eichler E.E."/>
            <person name="Li G.H."/>
            <person name="Liu X."/>
            <person name="Gao L.Z."/>
        </authorList>
    </citation>
    <scope>NUCLEOTIDE SEQUENCE [LARGE SCALE GENOMIC DNA]</scope>
    <source>
        <strain evidence="4">cv. GT1</strain>
        <tissue evidence="3">Leaf</tissue>
    </source>
</reference>
<feature type="region of interest" description="Disordered" evidence="1">
    <location>
        <begin position="65"/>
        <end position="104"/>
    </location>
</feature>
<keyword evidence="4" id="KW-1185">Reference proteome</keyword>
<dbReference type="CDD" id="cd00371">
    <property type="entry name" value="HMA"/>
    <property type="match status" value="1"/>
</dbReference>
<dbReference type="Gene3D" id="3.30.70.100">
    <property type="match status" value="1"/>
</dbReference>
<evidence type="ECO:0000313" key="3">
    <source>
        <dbReference type="EMBL" id="KAF2295682.1"/>
    </source>
</evidence>
<evidence type="ECO:0000259" key="2">
    <source>
        <dbReference type="PROSITE" id="PS50846"/>
    </source>
</evidence>
<dbReference type="EMBL" id="JAAGAX010000013">
    <property type="protein sequence ID" value="KAF2295682.1"/>
    <property type="molecule type" value="Genomic_DNA"/>
</dbReference>
<dbReference type="GO" id="GO:0046872">
    <property type="term" value="F:metal ion binding"/>
    <property type="evidence" value="ECO:0007669"/>
    <property type="project" value="InterPro"/>
</dbReference>
<gene>
    <name evidence="3" type="ORF">GH714_033567</name>
</gene>
<name>A0A6A6L2P4_HEVBR</name>
<proteinExistence type="predicted"/>
<dbReference type="InterPro" id="IPR006121">
    <property type="entry name" value="HMA_dom"/>
</dbReference>
<dbReference type="SUPFAM" id="SSF55008">
    <property type="entry name" value="HMA, heavy metal-associated domain"/>
    <property type="match status" value="1"/>
</dbReference>
<comment type="caution">
    <text evidence="3">The sequence shown here is derived from an EMBL/GenBank/DDBJ whole genome shotgun (WGS) entry which is preliminary data.</text>
</comment>
<dbReference type="Pfam" id="PF00403">
    <property type="entry name" value="HMA"/>
    <property type="match status" value="1"/>
</dbReference>
<dbReference type="Proteomes" id="UP000467840">
    <property type="component" value="Chromosome 7"/>
</dbReference>
<dbReference type="PROSITE" id="PS50846">
    <property type="entry name" value="HMA_2"/>
    <property type="match status" value="1"/>
</dbReference>
<organism evidence="3 4">
    <name type="scientific">Hevea brasiliensis</name>
    <name type="common">Para rubber tree</name>
    <name type="synonym">Siphonia brasiliensis</name>
    <dbReference type="NCBI Taxonomy" id="3981"/>
    <lineage>
        <taxon>Eukaryota</taxon>
        <taxon>Viridiplantae</taxon>
        <taxon>Streptophyta</taxon>
        <taxon>Embryophyta</taxon>
        <taxon>Tracheophyta</taxon>
        <taxon>Spermatophyta</taxon>
        <taxon>Magnoliopsida</taxon>
        <taxon>eudicotyledons</taxon>
        <taxon>Gunneridae</taxon>
        <taxon>Pentapetalae</taxon>
        <taxon>rosids</taxon>
        <taxon>fabids</taxon>
        <taxon>Malpighiales</taxon>
        <taxon>Euphorbiaceae</taxon>
        <taxon>Crotonoideae</taxon>
        <taxon>Micrandreae</taxon>
        <taxon>Hevea</taxon>
    </lineage>
</organism>
<accession>A0A6A6L2P4</accession>
<protein>
    <recommendedName>
        <fullName evidence="2">HMA domain-containing protein</fullName>
    </recommendedName>
</protein>
<dbReference type="InterPro" id="IPR036163">
    <property type="entry name" value="HMA_dom_sf"/>
</dbReference>
<sequence length="126" mass="14397">MPTFQLKGKNRPSRECEKKMQKILSKTKGIVSQNIDLEKGLVHVESNVDIKNLREKFKKKFKEAHVVEKDEGGPSSRSSQPDPAPEYGDHGYGPDPGYGCDWQNDLFSDHYNHRNYAPQTFSDEKS</sequence>